<evidence type="ECO:0000313" key="12">
    <source>
        <dbReference type="EMBL" id="EGG08701.1"/>
    </source>
</evidence>
<evidence type="ECO:0000256" key="9">
    <source>
        <dbReference type="ARBA" id="ARBA00023136"/>
    </source>
</evidence>
<comment type="function">
    <text evidence="10">Catalyzes the stereospecific oxidation of squalene to (S)-2,3-epoxysqualene, and is considered to be a rate-limiting enzyme in steroid biosynthesis.</text>
</comment>
<dbReference type="InterPro" id="IPR040125">
    <property type="entry name" value="Squalene_monox"/>
</dbReference>
<name>F4RGA1_MELLP</name>
<dbReference type="KEGG" id="mlr:MELLADRAFT_47732"/>
<evidence type="ECO:0000256" key="3">
    <source>
        <dbReference type="ARBA" id="ARBA00008802"/>
    </source>
</evidence>
<proteinExistence type="inferred from homology"/>
<evidence type="ECO:0000259" key="11">
    <source>
        <dbReference type="Pfam" id="PF08491"/>
    </source>
</evidence>
<dbReference type="GO" id="GO:0004506">
    <property type="term" value="F:squalene monooxygenase activity"/>
    <property type="evidence" value="ECO:0007669"/>
    <property type="project" value="UniProtKB-UniRule"/>
</dbReference>
<keyword evidence="6 10" id="KW-0274">FAD</keyword>
<keyword evidence="7" id="KW-0492">Microsome</keyword>
<dbReference type="EMBL" id="GL883100">
    <property type="protein sequence ID" value="EGG08701.1"/>
    <property type="molecule type" value="Genomic_DNA"/>
</dbReference>
<dbReference type="FunCoup" id="F4RGA1">
    <property type="interactions" value="146"/>
</dbReference>
<keyword evidence="5 10" id="KW-0285">Flavoprotein</keyword>
<dbReference type="GO" id="GO:0006696">
    <property type="term" value="P:ergosterol biosynthetic process"/>
    <property type="evidence" value="ECO:0007669"/>
    <property type="project" value="TreeGrafter"/>
</dbReference>
<evidence type="ECO:0000256" key="10">
    <source>
        <dbReference type="RuleBase" id="RU367121"/>
    </source>
</evidence>
<dbReference type="RefSeq" id="XP_007408287.1">
    <property type="nucleotide sequence ID" value="XM_007408225.1"/>
</dbReference>
<dbReference type="eggNOG" id="KOG1298">
    <property type="taxonomic scope" value="Eukaryota"/>
</dbReference>
<evidence type="ECO:0000256" key="8">
    <source>
        <dbReference type="ARBA" id="ARBA00023002"/>
    </source>
</evidence>
<dbReference type="PANTHER" id="PTHR10835:SF0">
    <property type="entry name" value="SQUALENE MONOOXYGENASE"/>
    <property type="match status" value="1"/>
</dbReference>
<dbReference type="Proteomes" id="UP000001072">
    <property type="component" value="Unassembled WGS sequence"/>
</dbReference>
<evidence type="ECO:0000256" key="7">
    <source>
        <dbReference type="ARBA" id="ARBA00022848"/>
    </source>
</evidence>
<dbReference type="InterPro" id="IPR013698">
    <property type="entry name" value="Squalene_epoxidase"/>
</dbReference>
<keyword evidence="10" id="KW-0812">Transmembrane</keyword>
<evidence type="ECO:0000256" key="5">
    <source>
        <dbReference type="ARBA" id="ARBA00022630"/>
    </source>
</evidence>
<feature type="domain" description="Squalene epoxidase" evidence="11">
    <location>
        <begin position="206"/>
        <end position="497"/>
    </location>
</feature>
<dbReference type="GeneID" id="18928459"/>
<keyword evidence="10" id="KW-1133">Transmembrane helix</keyword>
<dbReference type="InParanoid" id="F4RGA1"/>
<dbReference type="GO" id="GO:0050660">
    <property type="term" value="F:flavin adenine dinucleotide binding"/>
    <property type="evidence" value="ECO:0007669"/>
    <property type="project" value="UniProtKB-UniRule"/>
</dbReference>
<dbReference type="Gene3D" id="3.50.50.60">
    <property type="entry name" value="FAD/NAD(P)-binding domain"/>
    <property type="match status" value="1"/>
</dbReference>
<protein>
    <recommendedName>
        <fullName evidence="4 10">Squalene monooxygenase</fullName>
        <ecNumber evidence="4 10">1.14.14.17</ecNumber>
    </recommendedName>
</protein>
<keyword evidence="8 10" id="KW-0560">Oxidoreductase</keyword>
<dbReference type="STRING" id="747676.F4RGA1"/>
<dbReference type="EC" id="1.14.14.17" evidence="4 10"/>
<evidence type="ECO:0000256" key="6">
    <source>
        <dbReference type="ARBA" id="ARBA00022827"/>
    </source>
</evidence>
<dbReference type="Pfam" id="PF08491">
    <property type="entry name" value="SE"/>
    <property type="match status" value="1"/>
</dbReference>
<feature type="transmembrane region" description="Helical" evidence="10">
    <location>
        <begin position="513"/>
        <end position="536"/>
    </location>
</feature>
<evidence type="ECO:0000256" key="4">
    <source>
        <dbReference type="ARBA" id="ARBA00012312"/>
    </source>
</evidence>
<feature type="transmembrane region" description="Helical" evidence="10">
    <location>
        <begin position="475"/>
        <end position="493"/>
    </location>
</feature>
<keyword evidence="9 10" id="KW-0472">Membrane</keyword>
<dbReference type="GO" id="GO:0005789">
    <property type="term" value="C:endoplasmic reticulum membrane"/>
    <property type="evidence" value="ECO:0007669"/>
    <property type="project" value="UniProtKB-SubCell"/>
</dbReference>
<sequence length="538" mass="59437">MLHPHATTKVPSTSISTACLQSYDVIIIGAGIAGSSLAYSLSDPQSKNPRSVLLIERDLTQPDRIVGELLQPGGCLAVSELGLSECLNEIEAVEVKGYTVFWGSRKNSNTTHGGINLPYPPQSTSKKLDWKDGALWNVKKNGLEKPIQEGRSFHHGRFVQRLRWKAVSRVTLIEATVTELIRCPNSGHFIGVTIQSGAEKSCSFYASLTIVTDGCFSKFRRQLAPQAFRQPIVRSHFVGLILQTPKPFETIPQPGHGHVFLPSQASPSSVVEADESRVGPVLIYQIGLDDTRMLVDVPGSKVPSISNGSLKDYLERQVTPILPPTLQELFQSCLDSPDPSHRLRVMPNSYLPPHLQEDHPGVIMLGDAHNMRHPLTGGGMTVALLDVLKLKKLLDPLDDLGDTEAVNECVRKWHQNRKETSTCVNVLAQALYTLFGADDERLEILKQGCFRYFELGGRCVTDPIGLLSALKPSPMLLLSHFFSVAFYSIWIMIQSEVSAAKKDEIGLGFNRLFQIPVLAFNVFWAACVTILPVLWAEW</sequence>
<dbReference type="HOGENOM" id="CLU_026390_0_0_1"/>
<evidence type="ECO:0000256" key="2">
    <source>
        <dbReference type="ARBA" id="ARBA00004154"/>
    </source>
</evidence>
<keyword evidence="13" id="KW-1185">Reference proteome</keyword>
<accession>F4RGA1</accession>
<dbReference type="SUPFAM" id="SSF51905">
    <property type="entry name" value="FAD/NAD(P)-binding domain"/>
    <property type="match status" value="1"/>
</dbReference>
<dbReference type="PRINTS" id="PR00420">
    <property type="entry name" value="RNGMNOXGNASE"/>
</dbReference>
<gene>
    <name evidence="12" type="ORF">MELLADRAFT_47732</name>
</gene>
<comment type="cofactor">
    <cofactor evidence="1 10">
        <name>FAD</name>
        <dbReference type="ChEBI" id="CHEBI:57692"/>
    </cofactor>
</comment>
<comment type="subcellular location">
    <subcellularLocation>
        <location evidence="10">Endoplasmic reticulum membrane</location>
        <topology evidence="10">Multi-pass membrane protein</topology>
    </subcellularLocation>
    <subcellularLocation>
        <location evidence="2">Microsome membrane</location>
        <topology evidence="2">Multi-pass membrane protein</topology>
    </subcellularLocation>
</comment>
<organism evidence="13">
    <name type="scientific">Melampsora larici-populina (strain 98AG31 / pathotype 3-4-7)</name>
    <name type="common">Poplar leaf rust fungus</name>
    <dbReference type="NCBI Taxonomy" id="747676"/>
    <lineage>
        <taxon>Eukaryota</taxon>
        <taxon>Fungi</taxon>
        <taxon>Dikarya</taxon>
        <taxon>Basidiomycota</taxon>
        <taxon>Pucciniomycotina</taxon>
        <taxon>Pucciniomycetes</taxon>
        <taxon>Pucciniales</taxon>
        <taxon>Melampsoraceae</taxon>
        <taxon>Melampsora</taxon>
    </lineage>
</organism>
<dbReference type="VEuPathDB" id="FungiDB:MELLADRAFT_47732"/>
<dbReference type="OrthoDB" id="1678617at2759"/>
<dbReference type="UniPathway" id="UPA00767">
    <property type="reaction ID" value="UER00752"/>
</dbReference>
<dbReference type="InterPro" id="IPR036188">
    <property type="entry name" value="FAD/NAD-bd_sf"/>
</dbReference>
<dbReference type="AlphaFoldDB" id="F4RGA1"/>
<comment type="catalytic activity">
    <reaction evidence="10">
        <text>squalene + reduced [NADPH--hemoprotein reductase] + O2 = (S)-2,3-epoxysqualene + oxidized [NADPH--hemoprotein reductase] + H2O + H(+)</text>
        <dbReference type="Rhea" id="RHEA:25282"/>
        <dbReference type="Rhea" id="RHEA-COMP:11964"/>
        <dbReference type="Rhea" id="RHEA-COMP:11965"/>
        <dbReference type="ChEBI" id="CHEBI:15377"/>
        <dbReference type="ChEBI" id="CHEBI:15378"/>
        <dbReference type="ChEBI" id="CHEBI:15379"/>
        <dbReference type="ChEBI" id="CHEBI:15440"/>
        <dbReference type="ChEBI" id="CHEBI:15441"/>
        <dbReference type="ChEBI" id="CHEBI:57618"/>
        <dbReference type="ChEBI" id="CHEBI:58210"/>
        <dbReference type="EC" id="1.14.14.17"/>
    </reaction>
</comment>
<reference evidence="13" key="1">
    <citation type="journal article" date="2011" name="Proc. Natl. Acad. Sci. U.S.A.">
        <title>Obligate biotrophy features unraveled by the genomic analysis of rust fungi.</title>
        <authorList>
            <person name="Duplessis S."/>
            <person name="Cuomo C.A."/>
            <person name="Lin Y.-C."/>
            <person name="Aerts A."/>
            <person name="Tisserant E."/>
            <person name="Veneault-Fourrey C."/>
            <person name="Joly D.L."/>
            <person name="Hacquard S."/>
            <person name="Amselem J."/>
            <person name="Cantarel B.L."/>
            <person name="Chiu R."/>
            <person name="Coutinho P.M."/>
            <person name="Feau N."/>
            <person name="Field M."/>
            <person name="Frey P."/>
            <person name="Gelhaye E."/>
            <person name="Goldberg J."/>
            <person name="Grabherr M.G."/>
            <person name="Kodira C.D."/>
            <person name="Kohler A."/>
            <person name="Kuees U."/>
            <person name="Lindquist E.A."/>
            <person name="Lucas S.M."/>
            <person name="Mago R."/>
            <person name="Mauceli E."/>
            <person name="Morin E."/>
            <person name="Murat C."/>
            <person name="Pangilinan J.L."/>
            <person name="Park R."/>
            <person name="Pearson M."/>
            <person name="Quesneville H."/>
            <person name="Rouhier N."/>
            <person name="Sakthikumar S."/>
            <person name="Salamov A.A."/>
            <person name="Schmutz J."/>
            <person name="Selles B."/>
            <person name="Shapiro H."/>
            <person name="Tanguay P."/>
            <person name="Tuskan G.A."/>
            <person name="Henrissat B."/>
            <person name="Van de Peer Y."/>
            <person name="Rouze P."/>
            <person name="Ellis J.G."/>
            <person name="Dodds P.N."/>
            <person name="Schein J.E."/>
            <person name="Zhong S."/>
            <person name="Hamelin R.C."/>
            <person name="Grigoriev I.V."/>
            <person name="Szabo L.J."/>
            <person name="Martin F."/>
        </authorList>
    </citation>
    <scope>NUCLEOTIDE SEQUENCE [LARGE SCALE GENOMIC DNA]</scope>
    <source>
        <strain evidence="13">98AG31 / pathotype 3-4-7</strain>
    </source>
</reference>
<comment type="similarity">
    <text evidence="3 10">Belongs to the squalene monooxygenase family.</text>
</comment>
<evidence type="ECO:0000256" key="1">
    <source>
        <dbReference type="ARBA" id="ARBA00001974"/>
    </source>
</evidence>
<evidence type="ECO:0000313" key="13">
    <source>
        <dbReference type="Proteomes" id="UP000001072"/>
    </source>
</evidence>
<dbReference type="PANTHER" id="PTHR10835">
    <property type="entry name" value="SQUALENE MONOOXYGENASE"/>
    <property type="match status" value="1"/>
</dbReference>
<keyword evidence="10" id="KW-0256">Endoplasmic reticulum</keyword>
<dbReference type="SMR" id="F4RGA1"/>